<dbReference type="EMBL" id="OBDZ01000020">
    <property type="protein sequence ID" value="SNY36058.1"/>
    <property type="molecule type" value="Genomic_DNA"/>
</dbReference>
<name>A0A285HK00_9FIRM</name>
<keyword evidence="2" id="KW-1185">Reference proteome</keyword>
<evidence type="ECO:0000313" key="2">
    <source>
        <dbReference type="Proteomes" id="UP000219573"/>
    </source>
</evidence>
<dbReference type="RefSeq" id="WP_097018589.1">
    <property type="nucleotide sequence ID" value="NZ_OBDZ01000020.1"/>
</dbReference>
<accession>A0A285HK00</accession>
<proteinExistence type="predicted"/>
<dbReference type="AlphaFoldDB" id="A0A285HK00"/>
<dbReference type="Proteomes" id="UP000219573">
    <property type="component" value="Unassembled WGS sequence"/>
</dbReference>
<reference evidence="2" key="1">
    <citation type="submission" date="2017-09" db="EMBL/GenBank/DDBJ databases">
        <authorList>
            <person name="Varghese N."/>
            <person name="Submissions S."/>
        </authorList>
    </citation>
    <scope>NUCLEOTIDE SEQUENCE [LARGE SCALE GENOMIC DNA]</scope>
    <source>
        <strain evidence="2">MSL47</strain>
    </source>
</reference>
<gene>
    <name evidence="1" type="ORF">SAMN06265827_12043</name>
</gene>
<organism evidence="1 2">
    <name type="scientific">Orenia metallireducens</name>
    <dbReference type="NCBI Taxonomy" id="1413210"/>
    <lineage>
        <taxon>Bacteria</taxon>
        <taxon>Bacillati</taxon>
        <taxon>Bacillota</taxon>
        <taxon>Clostridia</taxon>
        <taxon>Halanaerobiales</taxon>
        <taxon>Halobacteroidaceae</taxon>
        <taxon>Orenia</taxon>
    </lineage>
</organism>
<sequence>MRKLIILVLLVILSCGLYFHHQDNWGQKREEINAFKEKIAKGNLKESHKIKISPKNESQVSDSDVELKSPFNSKLAVAMATKLAEDRVKEVKNNNEVKEKIEKKQKIEIQRPDFDLKGIVIIGEYRRVNIEFAGDYKRLSKGQEIDRFTLVDISRNSATFKKGESYFEFRIDDRD</sequence>
<evidence type="ECO:0000313" key="1">
    <source>
        <dbReference type="EMBL" id="SNY36058.1"/>
    </source>
</evidence>
<dbReference type="PROSITE" id="PS51257">
    <property type="entry name" value="PROKAR_LIPOPROTEIN"/>
    <property type="match status" value="1"/>
</dbReference>
<protein>
    <submittedName>
        <fullName evidence="1">Uncharacterized protein</fullName>
    </submittedName>
</protein>
<dbReference type="OrthoDB" id="9961254at2"/>